<feature type="transmembrane region" description="Helical" evidence="3">
    <location>
        <begin position="50"/>
        <end position="71"/>
    </location>
</feature>
<dbReference type="AlphaFoldDB" id="A0A6I1I9T5"/>
<dbReference type="InterPro" id="IPR029787">
    <property type="entry name" value="Nucleotide_cyclase"/>
</dbReference>
<keyword evidence="3" id="KW-0812">Transmembrane</keyword>
<dbReference type="NCBIfam" id="TIGR00254">
    <property type="entry name" value="GGDEF"/>
    <property type="match status" value="1"/>
</dbReference>
<comment type="catalytic activity">
    <reaction evidence="2">
        <text>2 GTP = 3',3'-c-di-GMP + 2 diphosphate</text>
        <dbReference type="Rhea" id="RHEA:24898"/>
        <dbReference type="ChEBI" id="CHEBI:33019"/>
        <dbReference type="ChEBI" id="CHEBI:37565"/>
        <dbReference type="ChEBI" id="CHEBI:58805"/>
        <dbReference type="EC" id="2.7.7.65"/>
    </reaction>
</comment>
<dbReference type="SUPFAM" id="SSF55073">
    <property type="entry name" value="Nucleotide cyclase"/>
    <property type="match status" value="1"/>
</dbReference>
<feature type="transmembrane region" description="Helical" evidence="3">
    <location>
        <begin position="25"/>
        <end position="44"/>
    </location>
</feature>
<dbReference type="SMART" id="SM00267">
    <property type="entry name" value="GGDEF"/>
    <property type="match status" value="1"/>
</dbReference>
<proteinExistence type="predicted"/>
<dbReference type="CDD" id="cd01949">
    <property type="entry name" value="GGDEF"/>
    <property type="match status" value="1"/>
</dbReference>
<reference evidence="5 6" key="1">
    <citation type="submission" date="2019-10" db="EMBL/GenBank/DDBJ databases">
        <title>Three novel species isolated from a subtropical stream in China.</title>
        <authorList>
            <person name="Lu H."/>
        </authorList>
    </citation>
    <scope>NUCLEOTIDE SEQUENCE [LARGE SCALE GENOMIC DNA]</scope>
    <source>
        <strain evidence="5 6">FT13W</strain>
    </source>
</reference>
<sequence length="510" mass="54540">MRSCCVGNSSRGVPSMQFARKTTTFWLALAGGYVLAQLALTAWAGKHGPAVSYLFGVTAPLLALAACCRNACLSAPGVVRTGWGLFAAAMLFWSGGMALSAWQDLSGHVASDTTYFSDFAYFMYGAPLLLAISSVSDRHPSRTLQWLDAVQVLLAAYLTYTAIFSVSPFDQRSIAPIPASLLVTTYNVENLVLACCASLRLLAHRRDGAQGRFYLLLSVFLWCYAACAGAYNYLTLHALAEAGPSEVLPSLPFLLLAVLAMRVQPGEEETRPPRPLTLLIDNFSPIFFTAALLGLGFVVLREHFYLAASALFVALAVHALRSATLQSRYMQSELALRAAHDKLEKLSLTDGLTGIANRRCLDQALQAEWQRAVRNQQALALLIIDIDFFKSLNDTFGHPYGDACLVQIAAALNSALPRASDLVGRFGGEEFAAILPATDRAGALAVAHKMQEAIAAAAIAHAPSRGGLVTASIGLALSDGVPTPAQLLAAADQALYRAKQNGRNRIEDSA</sequence>
<dbReference type="PANTHER" id="PTHR45138">
    <property type="entry name" value="REGULATORY COMPONENTS OF SENSORY TRANSDUCTION SYSTEM"/>
    <property type="match status" value="1"/>
</dbReference>
<dbReference type="GO" id="GO:0005886">
    <property type="term" value="C:plasma membrane"/>
    <property type="evidence" value="ECO:0007669"/>
    <property type="project" value="TreeGrafter"/>
</dbReference>
<feature type="transmembrane region" description="Helical" evidence="3">
    <location>
        <begin position="246"/>
        <end position="264"/>
    </location>
</feature>
<feature type="transmembrane region" description="Helical" evidence="3">
    <location>
        <begin position="214"/>
        <end position="234"/>
    </location>
</feature>
<feature type="transmembrane region" description="Helical" evidence="3">
    <location>
        <begin position="114"/>
        <end position="134"/>
    </location>
</feature>
<dbReference type="PROSITE" id="PS50887">
    <property type="entry name" value="GGDEF"/>
    <property type="match status" value="1"/>
</dbReference>
<dbReference type="GO" id="GO:0052621">
    <property type="term" value="F:diguanylate cyclase activity"/>
    <property type="evidence" value="ECO:0007669"/>
    <property type="project" value="UniProtKB-EC"/>
</dbReference>
<evidence type="ECO:0000256" key="1">
    <source>
        <dbReference type="ARBA" id="ARBA00012528"/>
    </source>
</evidence>
<keyword evidence="3" id="KW-1133">Transmembrane helix</keyword>
<dbReference type="Pfam" id="PF00990">
    <property type="entry name" value="GGDEF"/>
    <property type="match status" value="1"/>
</dbReference>
<accession>A0A6I1I9T5</accession>
<evidence type="ECO:0000256" key="3">
    <source>
        <dbReference type="SAM" id="Phobius"/>
    </source>
</evidence>
<evidence type="ECO:0000256" key="2">
    <source>
        <dbReference type="ARBA" id="ARBA00034247"/>
    </source>
</evidence>
<gene>
    <name evidence="5" type="ORF">GCN75_15635</name>
</gene>
<name>A0A6I1I9T5_9BURK</name>
<organism evidence="5 6">
    <name type="scientific">Janthinobacterium violaceinigrum</name>
    <dbReference type="NCBI Taxonomy" id="2654252"/>
    <lineage>
        <taxon>Bacteria</taxon>
        <taxon>Pseudomonadati</taxon>
        <taxon>Pseudomonadota</taxon>
        <taxon>Betaproteobacteria</taxon>
        <taxon>Burkholderiales</taxon>
        <taxon>Oxalobacteraceae</taxon>
        <taxon>Janthinobacterium</taxon>
    </lineage>
</organism>
<dbReference type="FunFam" id="3.30.70.270:FF:000001">
    <property type="entry name" value="Diguanylate cyclase domain protein"/>
    <property type="match status" value="1"/>
</dbReference>
<dbReference type="Gene3D" id="3.30.70.270">
    <property type="match status" value="1"/>
</dbReference>
<dbReference type="GO" id="GO:1902201">
    <property type="term" value="P:negative regulation of bacterial-type flagellum-dependent cell motility"/>
    <property type="evidence" value="ECO:0007669"/>
    <property type="project" value="TreeGrafter"/>
</dbReference>
<evidence type="ECO:0000313" key="5">
    <source>
        <dbReference type="EMBL" id="KAB8063908.1"/>
    </source>
</evidence>
<protein>
    <recommendedName>
        <fullName evidence="1">diguanylate cyclase</fullName>
        <ecNumber evidence="1">2.7.7.65</ecNumber>
    </recommendedName>
</protein>
<comment type="caution">
    <text evidence="5">The sequence shown here is derived from an EMBL/GenBank/DDBJ whole genome shotgun (WGS) entry which is preliminary data.</text>
</comment>
<dbReference type="InterPro" id="IPR050469">
    <property type="entry name" value="Diguanylate_Cyclase"/>
</dbReference>
<feature type="transmembrane region" description="Helical" evidence="3">
    <location>
        <begin position="146"/>
        <end position="167"/>
    </location>
</feature>
<evidence type="ECO:0000259" key="4">
    <source>
        <dbReference type="PROSITE" id="PS50887"/>
    </source>
</evidence>
<dbReference type="PANTHER" id="PTHR45138:SF9">
    <property type="entry name" value="DIGUANYLATE CYCLASE DGCM-RELATED"/>
    <property type="match status" value="1"/>
</dbReference>
<feature type="transmembrane region" description="Helical" evidence="3">
    <location>
        <begin position="304"/>
        <end position="320"/>
    </location>
</feature>
<feature type="transmembrane region" description="Helical" evidence="3">
    <location>
        <begin position="179"/>
        <end position="202"/>
    </location>
</feature>
<keyword evidence="6" id="KW-1185">Reference proteome</keyword>
<feature type="transmembrane region" description="Helical" evidence="3">
    <location>
        <begin position="276"/>
        <end position="298"/>
    </location>
</feature>
<keyword evidence="3" id="KW-0472">Membrane</keyword>
<feature type="transmembrane region" description="Helical" evidence="3">
    <location>
        <begin position="83"/>
        <end position="102"/>
    </location>
</feature>
<dbReference type="EC" id="2.7.7.65" evidence="1"/>
<dbReference type="Proteomes" id="UP000468717">
    <property type="component" value="Unassembled WGS sequence"/>
</dbReference>
<dbReference type="GO" id="GO:0043709">
    <property type="term" value="P:cell adhesion involved in single-species biofilm formation"/>
    <property type="evidence" value="ECO:0007669"/>
    <property type="project" value="TreeGrafter"/>
</dbReference>
<dbReference type="EMBL" id="WFLI01000017">
    <property type="protein sequence ID" value="KAB8063908.1"/>
    <property type="molecule type" value="Genomic_DNA"/>
</dbReference>
<dbReference type="InterPro" id="IPR043128">
    <property type="entry name" value="Rev_trsase/Diguanyl_cyclase"/>
</dbReference>
<feature type="domain" description="GGDEF" evidence="4">
    <location>
        <begin position="377"/>
        <end position="510"/>
    </location>
</feature>
<dbReference type="InterPro" id="IPR000160">
    <property type="entry name" value="GGDEF_dom"/>
</dbReference>
<evidence type="ECO:0000313" key="6">
    <source>
        <dbReference type="Proteomes" id="UP000468717"/>
    </source>
</evidence>